<evidence type="ECO:0000259" key="1">
    <source>
        <dbReference type="Pfam" id="PF00535"/>
    </source>
</evidence>
<dbReference type="Gene3D" id="3.90.550.10">
    <property type="entry name" value="Spore Coat Polysaccharide Biosynthesis Protein SpsA, Chain A"/>
    <property type="match status" value="1"/>
</dbReference>
<dbReference type="Proteomes" id="UP000659172">
    <property type="component" value="Unassembled WGS sequence"/>
</dbReference>
<dbReference type="Pfam" id="PF00535">
    <property type="entry name" value="Glycos_transf_2"/>
    <property type="match status" value="1"/>
</dbReference>
<gene>
    <name evidence="2" type="ORF">HV823_06295</name>
</gene>
<organism evidence="2 3">
    <name type="scientific">Mycoplana rhizolycopersici</name>
    <dbReference type="NCBI Taxonomy" id="2746702"/>
    <lineage>
        <taxon>Bacteria</taxon>
        <taxon>Pseudomonadati</taxon>
        <taxon>Pseudomonadota</taxon>
        <taxon>Alphaproteobacteria</taxon>
        <taxon>Hyphomicrobiales</taxon>
        <taxon>Rhizobiaceae</taxon>
        <taxon>Mycoplana</taxon>
    </lineage>
</organism>
<proteinExistence type="predicted"/>
<dbReference type="SUPFAM" id="SSF53448">
    <property type="entry name" value="Nucleotide-diphospho-sugar transferases"/>
    <property type="match status" value="1"/>
</dbReference>
<dbReference type="InterPro" id="IPR029044">
    <property type="entry name" value="Nucleotide-diphossugar_trans"/>
</dbReference>
<dbReference type="RefSeq" id="WP_176948881.1">
    <property type="nucleotide sequence ID" value="NZ_JABXYK010000003.1"/>
</dbReference>
<name>A0ABX2QAV7_9HYPH</name>
<comment type="caution">
    <text evidence="2">The sequence shown here is derived from an EMBL/GenBank/DDBJ whole genome shotgun (WGS) entry which is preliminary data.</text>
</comment>
<keyword evidence="3" id="KW-1185">Reference proteome</keyword>
<sequence>MTVNPPHVYISLTTIDSRVERVDQTVRSLLEQDYANFTVILHLSKEPYLLDKGVPDLPGALEQLRREDSRFSVRWVSNIGPYRKLLPLLAALGDRGAFIATTDDDTIYPRDWLSSLMAHHERYRCVIANRAHAILTQGGQLMPYKNWMGGSIVRNPDLMMLPTGKDGILYHTSYFPPGVLDYAKAKAVAPTADDVWFRWHTAMTNTPVYCVSTDYRTSTLPSTDERPISLYNNYNKNGGNDDIISRMDEWAKAEREFDIVAAAMDGGHYRGSR</sequence>
<evidence type="ECO:0000313" key="2">
    <source>
        <dbReference type="EMBL" id="NVP54861.1"/>
    </source>
</evidence>
<reference evidence="2 3" key="1">
    <citation type="submission" date="2020-06" db="EMBL/GenBank/DDBJ databases">
        <title>Rhizobium sp.nov. isolated from the tomato plant.</title>
        <authorList>
            <person name="Thin K.K."/>
            <person name="Zhang X."/>
            <person name="He S."/>
        </authorList>
    </citation>
    <scope>NUCLEOTIDE SEQUENCE [LARGE SCALE GENOMIC DNA]</scope>
    <source>
        <strain evidence="2 3">DBTS2</strain>
    </source>
</reference>
<feature type="domain" description="Glycosyltransferase 2-like" evidence="1">
    <location>
        <begin position="20"/>
        <end position="134"/>
    </location>
</feature>
<evidence type="ECO:0000313" key="3">
    <source>
        <dbReference type="Proteomes" id="UP000659172"/>
    </source>
</evidence>
<dbReference type="InterPro" id="IPR001173">
    <property type="entry name" value="Glyco_trans_2-like"/>
</dbReference>
<protein>
    <submittedName>
        <fullName evidence="2">Glycosyltransferase</fullName>
    </submittedName>
</protein>
<dbReference type="EMBL" id="JABXYK010000003">
    <property type="protein sequence ID" value="NVP54861.1"/>
    <property type="molecule type" value="Genomic_DNA"/>
</dbReference>
<accession>A0ABX2QAV7</accession>